<protein>
    <submittedName>
        <fullName evidence="2">Uncharacterized protein</fullName>
    </submittedName>
</protein>
<reference evidence="2" key="1">
    <citation type="submission" date="2017-04" db="EMBL/GenBank/DDBJ databases">
        <title>Population genomics of picophytoplankton unveils novel chromosome hypervariability.</title>
        <authorList>
            <consortium name="DOE Joint Genome Institute"/>
            <person name="Blanc-Mathieu R."/>
            <person name="Krasovec M."/>
            <person name="Hebrard M."/>
            <person name="Yau S."/>
            <person name="Desgranges E."/>
            <person name="Martin J."/>
            <person name="Schackwitz W."/>
            <person name="Kuo A."/>
            <person name="Salin G."/>
            <person name="Donnadieu C."/>
            <person name="Desdevises Y."/>
            <person name="Sanchez-Ferandin S."/>
            <person name="Moreau H."/>
            <person name="Rivals E."/>
            <person name="Grigoriev I.V."/>
            <person name="Grimsley N."/>
            <person name="Eyre-Walker A."/>
            <person name="Piganeau G."/>
        </authorList>
    </citation>
    <scope>NUCLEOTIDE SEQUENCE [LARGE SCALE GENOMIC DNA]</scope>
    <source>
        <strain evidence="2">RCC 1115</strain>
    </source>
</reference>
<evidence type="ECO:0000256" key="1">
    <source>
        <dbReference type="SAM" id="MobiDB-lite"/>
    </source>
</evidence>
<evidence type="ECO:0000313" key="2">
    <source>
        <dbReference type="EMBL" id="OUS46669.1"/>
    </source>
</evidence>
<proteinExistence type="predicted"/>
<accession>A0A1Y5IAR3</accession>
<feature type="region of interest" description="Disordered" evidence="1">
    <location>
        <begin position="1"/>
        <end position="46"/>
    </location>
</feature>
<name>A0A1Y5IAR3_OSTTA</name>
<feature type="compositionally biased region" description="Basic and acidic residues" evidence="1">
    <location>
        <begin position="10"/>
        <end position="32"/>
    </location>
</feature>
<dbReference type="AlphaFoldDB" id="A0A1Y5IAR3"/>
<sequence length="257" mass="28237">MKKASAMKRRSTDDGDGRRVDARRGRSEDGARGRASAVAQRDAARARVREVVARSAARAIERSTAEADGTAPMSIFDDLLLEERGVGTAPWLILNREETSVTTPAFEGRSPTAAARRRLGFDWMRAPASREPSRTLSASRRRTTLSELISTRRTLRMGVSERAARMAQLAPGDPDSARESPETYARKAVSESMSSEDSDTFSVLRPPSVVGEIKPIFKSTLANEHCTIRRRDSFETLLAEGLEAERLFAFDAFDACG</sequence>
<feature type="non-terminal residue" evidence="2">
    <location>
        <position position="1"/>
    </location>
</feature>
<gene>
    <name evidence="2" type="ORF">BE221DRAFT_191841</name>
</gene>
<dbReference type="EMBL" id="KZ155782">
    <property type="protein sequence ID" value="OUS46669.1"/>
    <property type="molecule type" value="Genomic_DNA"/>
</dbReference>
<dbReference type="Proteomes" id="UP000195557">
    <property type="component" value="Unassembled WGS sequence"/>
</dbReference>
<organism evidence="2">
    <name type="scientific">Ostreococcus tauri</name>
    <name type="common">Marine green alga</name>
    <dbReference type="NCBI Taxonomy" id="70448"/>
    <lineage>
        <taxon>Eukaryota</taxon>
        <taxon>Viridiplantae</taxon>
        <taxon>Chlorophyta</taxon>
        <taxon>Mamiellophyceae</taxon>
        <taxon>Mamiellales</taxon>
        <taxon>Bathycoccaceae</taxon>
        <taxon>Ostreococcus</taxon>
    </lineage>
</organism>